<proteinExistence type="predicted"/>
<dbReference type="Proteomes" id="UP000265566">
    <property type="component" value="Chromosome 1"/>
</dbReference>
<dbReference type="EMBL" id="PSQE01000001">
    <property type="protein sequence ID" value="RHN78893.1"/>
    <property type="molecule type" value="Genomic_DNA"/>
</dbReference>
<evidence type="ECO:0000313" key="1">
    <source>
        <dbReference type="EMBL" id="RHN78893.1"/>
    </source>
</evidence>
<gene>
    <name evidence="1" type="ORF">MtrunA17_Chr1g0170911</name>
</gene>
<dbReference type="Gramene" id="rna2561">
    <property type="protein sequence ID" value="RHN78893.1"/>
    <property type="gene ID" value="gene2561"/>
</dbReference>
<sequence length="148" mass="17178">MDEVEGVLKIYYETECMSMCPGLAVFSSMIWCLCRCGKVDDTEVFEDYVIYVKFLLLSFKQIRILTHQLAFIIWLCILEIKKGGSEVVDIPSLQHRNCIESKLLGPCLISEYHFIAECKNFQTDISVEAIMSYIYFFLSDTTWLPEID</sequence>
<dbReference type="AlphaFoldDB" id="A0A396JRH0"/>
<name>A0A396JRH0_MEDTR</name>
<organism evidence="1 2">
    <name type="scientific">Medicago truncatula</name>
    <name type="common">Barrel medic</name>
    <name type="synonym">Medicago tribuloides</name>
    <dbReference type="NCBI Taxonomy" id="3880"/>
    <lineage>
        <taxon>Eukaryota</taxon>
        <taxon>Viridiplantae</taxon>
        <taxon>Streptophyta</taxon>
        <taxon>Embryophyta</taxon>
        <taxon>Tracheophyta</taxon>
        <taxon>Spermatophyta</taxon>
        <taxon>Magnoliopsida</taxon>
        <taxon>eudicotyledons</taxon>
        <taxon>Gunneridae</taxon>
        <taxon>Pentapetalae</taxon>
        <taxon>rosids</taxon>
        <taxon>fabids</taxon>
        <taxon>Fabales</taxon>
        <taxon>Fabaceae</taxon>
        <taxon>Papilionoideae</taxon>
        <taxon>50 kb inversion clade</taxon>
        <taxon>NPAAA clade</taxon>
        <taxon>Hologalegina</taxon>
        <taxon>IRL clade</taxon>
        <taxon>Trifolieae</taxon>
        <taxon>Medicago</taxon>
    </lineage>
</organism>
<protein>
    <submittedName>
        <fullName evidence="1">Uncharacterized protein</fullName>
    </submittedName>
</protein>
<accession>A0A396JRH0</accession>
<evidence type="ECO:0000313" key="2">
    <source>
        <dbReference type="Proteomes" id="UP000265566"/>
    </source>
</evidence>
<comment type="caution">
    <text evidence="1">The sequence shown here is derived from an EMBL/GenBank/DDBJ whole genome shotgun (WGS) entry which is preliminary data.</text>
</comment>
<reference evidence="2" key="1">
    <citation type="journal article" date="2018" name="Nat. Plants">
        <title>Whole-genome landscape of Medicago truncatula symbiotic genes.</title>
        <authorList>
            <person name="Pecrix Y."/>
            <person name="Staton S.E."/>
            <person name="Sallet E."/>
            <person name="Lelandais-Briere C."/>
            <person name="Moreau S."/>
            <person name="Carrere S."/>
            <person name="Blein T."/>
            <person name="Jardinaud M.F."/>
            <person name="Latrasse D."/>
            <person name="Zouine M."/>
            <person name="Zahm M."/>
            <person name="Kreplak J."/>
            <person name="Mayjonade B."/>
            <person name="Satge C."/>
            <person name="Perez M."/>
            <person name="Cauet S."/>
            <person name="Marande W."/>
            <person name="Chantry-Darmon C."/>
            <person name="Lopez-Roques C."/>
            <person name="Bouchez O."/>
            <person name="Berard A."/>
            <person name="Debelle F."/>
            <person name="Munos S."/>
            <person name="Bendahmane A."/>
            <person name="Berges H."/>
            <person name="Niebel A."/>
            <person name="Buitink J."/>
            <person name="Frugier F."/>
            <person name="Benhamed M."/>
            <person name="Crespi M."/>
            <person name="Gouzy J."/>
            <person name="Gamas P."/>
        </authorList>
    </citation>
    <scope>NUCLEOTIDE SEQUENCE [LARGE SCALE GENOMIC DNA]</scope>
    <source>
        <strain evidence="2">cv. Jemalong A17</strain>
    </source>
</reference>